<dbReference type="RefSeq" id="WP_061521178.1">
    <property type="nucleotide sequence ID" value="NZ_JARLZY010000005.1"/>
</dbReference>
<dbReference type="AlphaFoldDB" id="A0A150F9N8"/>
<organism evidence="1 2">
    <name type="scientific">Bacillus nakamurai</name>
    <dbReference type="NCBI Taxonomy" id="1793963"/>
    <lineage>
        <taxon>Bacteria</taxon>
        <taxon>Bacillati</taxon>
        <taxon>Bacillota</taxon>
        <taxon>Bacilli</taxon>
        <taxon>Bacillales</taxon>
        <taxon>Bacillaceae</taxon>
        <taxon>Bacillus</taxon>
    </lineage>
</organism>
<evidence type="ECO:0000313" key="2">
    <source>
        <dbReference type="Proteomes" id="UP000075430"/>
    </source>
</evidence>
<protein>
    <submittedName>
        <fullName evidence="1">Uncharacterized protein</fullName>
    </submittedName>
</protein>
<name>A0A150F9N8_9BACI</name>
<gene>
    <name evidence="1" type="ORF">AXI58_12870</name>
</gene>
<accession>A0A150F9N8</accession>
<comment type="caution">
    <text evidence="1">The sequence shown here is derived from an EMBL/GenBank/DDBJ whole genome shotgun (WGS) entry which is preliminary data.</text>
</comment>
<dbReference type="Proteomes" id="UP000075430">
    <property type="component" value="Unassembled WGS sequence"/>
</dbReference>
<evidence type="ECO:0000313" key="1">
    <source>
        <dbReference type="EMBL" id="KXZ21825.1"/>
    </source>
</evidence>
<keyword evidence="2" id="KW-1185">Reference proteome</keyword>
<reference evidence="2" key="1">
    <citation type="submission" date="2016-02" db="EMBL/GenBank/DDBJ databases">
        <authorList>
            <person name="Dunlap C."/>
        </authorList>
    </citation>
    <scope>NUCLEOTIDE SEQUENCE [LARGE SCALE GENOMIC DNA]</scope>
    <source>
        <strain evidence="2">NRRL B-41092</strain>
    </source>
</reference>
<dbReference type="EMBL" id="LSBA01000006">
    <property type="protein sequence ID" value="KXZ21825.1"/>
    <property type="molecule type" value="Genomic_DNA"/>
</dbReference>
<sequence length="248" mass="28518">MAALDLNQSFLVGLRKNLEGNGFTADDFEFTTKKTYSDLNVQIKYIYNKDYCFKFVISPTGQPQDIELSPGKILSLEKIPGTVNYDNLSFKIANWLEFIRNEIGNTVVGRHIKDTQEKIAEIEDLIENKFDEASETYFTKAEGKELKDKLQELEEMYFSSIEKSEKIQYEIEAEKTKLHEEIELLKDQVQYLTKKKWATALMVKLVNWATRNPQAAKQIGQSAVKTLLPKEIEDSLPSNFLPPTDESN</sequence>
<proteinExistence type="predicted"/>
<dbReference type="OrthoDB" id="2943895at2"/>